<dbReference type="InterPro" id="IPR018490">
    <property type="entry name" value="cNMP-bd_dom_sf"/>
</dbReference>
<dbReference type="AlphaFoldDB" id="A0AAW1QUZ0"/>
<name>A0AAW1QUZ0_9CHLO</name>
<keyword evidence="1" id="KW-0631">Potassium channel</keyword>
<dbReference type="EMBL" id="JALJOS010000025">
    <property type="protein sequence ID" value="KAK9825289.1"/>
    <property type="molecule type" value="Genomic_DNA"/>
</dbReference>
<dbReference type="InterPro" id="IPR013099">
    <property type="entry name" value="K_chnl_dom"/>
</dbReference>
<keyword evidence="2" id="KW-0813">Transport</keyword>
<dbReference type="GO" id="GO:0034702">
    <property type="term" value="C:monoatomic ion channel complex"/>
    <property type="evidence" value="ECO:0007669"/>
    <property type="project" value="UniProtKB-KW"/>
</dbReference>
<dbReference type="PANTHER" id="PTHR45743:SF2">
    <property type="entry name" value="POTASSIUM CHANNEL AKT1"/>
    <property type="match status" value="1"/>
</dbReference>
<evidence type="ECO:0000256" key="3">
    <source>
        <dbReference type="ARBA" id="ARBA00023303"/>
    </source>
</evidence>
<keyword evidence="4" id="KW-0472">Membrane</keyword>
<evidence type="ECO:0000256" key="2">
    <source>
        <dbReference type="ARBA" id="ARBA00022882"/>
    </source>
</evidence>
<dbReference type="Gene3D" id="2.60.120.10">
    <property type="entry name" value="Jelly Rolls"/>
    <property type="match status" value="1"/>
</dbReference>
<gene>
    <name evidence="6" type="ORF">WJX74_006455</name>
</gene>
<dbReference type="InterPro" id="IPR000595">
    <property type="entry name" value="cNMP-bd_dom"/>
</dbReference>
<dbReference type="InterPro" id="IPR045319">
    <property type="entry name" value="KAT/AKT"/>
</dbReference>
<evidence type="ECO:0000259" key="5">
    <source>
        <dbReference type="PROSITE" id="PS50042"/>
    </source>
</evidence>
<keyword evidence="2" id="KW-0851">Voltage-gated channel</keyword>
<organism evidence="6 7">
    <name type="scientific">Apatococcus lobatus</name>
    <dbReference type="NCBI Taxonomy" id="904363"/>
    <lineage>
        <taxon>Eukaryota</taxon>
        <taxon>Viridiplantae</taxon>
        <taxon>Chlorophyta</taxon>
        <taxon>core chlorophytes</taxon>
        <taxon>Trebouxiophyceae</taxon>
        <taxon>Chlorellales</taxon>
        <taxon>Chlorellaceae</taxon>
        <taxon>Apatococcus</taxon>
    </lineage>
</organism>
<dbReference type="Proteomes" id="UP001438707">
    <property type="component" value="Unassembled WGS sequence"/>
</dbReference>
<dbReference type="Gene3D" id="1.10.287.630">
    <property type="entry name" value="Helix hairpin bin"/>
    <property type="match status" value="1"/>
</dbReference>
<dbReference type="PANTHER" id="PTHR45743">
    <property type="entry name" value="POTASSIUM CHANNEL AKT1"/>
    <property type="match status" value="1"/>
</dbReference>
<evidence type="ECO:0000256" key="1">
    <source>
        <dbReference type="ARBA" id="ARBA00022826"/>
    </source>
</evidence>
<feature type="domain" description="Cyclic nucleotide-binding" evidence="5">
    <location>
        <begin position="386"/>
        <end position="506"/>
    </location>
</feature>
<keyword evidence="1" id="KW-0633">Potassium transport</keyword>
<feature type="transmembrane region" description="Helical" evidence="4">
    <location>
        <begin position="201"/>
        <end position="225"/>
    </location>
</feature>
<keyword evidence="1" id="KW-0630">Potassium</keyword>
<dbReference type="SUPFAM" id="SSF51206">
    <property type="entry name" value="cAMP-binding domain-like"/>
    <property type="match status" value="1"/>
</dbReference>
<comment type="caution">
    <text evidence="6">The sequence shown here is derived from an EMBL/GenBank/DDBJ whole genome shotgun (WGS) entry which is preliminary data.</text>
</comment>
<dbReference type="SUPFAM" id="SSF81324">
    <property type="entry name" value="Voltage-gated potassium channels"/>
    <property type="match status" value="1"/>
</dbReference>
<dbReference type="InterPro" id="IPR003938">
    <property type="entry name" value="K_chnl_volt-dep_EAG/ELK/ERG"/>
</dbReference>
<proteinExistence type="predicted"/>
<dbReference type="PROSITE" id="PS50042">
    <property type="entry name" value="CNMP_BINDING_3"/>
    <property type="match status" value="1"/>
</dbReference>
<keyword evidence="2" id="KW-0406">Ion transport</keyword>
<keyword evidence="4" id="KW-1133">Transmembrane helix</keyword>
<dbReference type="InterPro" id="IPR014710">
    <property type="entry name" value="RmlC-like_jellyroll"/>
</dbReference>
<dbReference type="Pfam" id="PF07885">
    <property type="entry name" value="Ion_trans_2"/>
    <property type="match status" value="1"/>
</dbReference>
<feature type="transmembrane region" description="Helical" evidence="4">
    <location>
        <begin position="252"/>
        <end position="273"/>
    </location>
</feature>
<accession>A0AAW1QUZ0</accession>
<keyword evidence="4" id="KW-0812">Transmembrane</keyword>
<reference evidence="6 7" key="1">
    <citation type="journal article" date="2024" name="Nat. Commun.">
        <title>Phylogenomics reveals the evolutionary origins of lichenization in chlorophyte algae.</title>
        <authorList>
            <person name="Puginier C."/>
            <person name="Libourel C."/>
            <person name="Otte J."/>
            <person name="Skaloud P."/>
            <person name="Haon M."/>
            <person name="Grisel S."/>
            <person name="Petersen M."/>
            <person name="Berrin J.G."/>
            <person name="Delaux P.M."/>
            <person name="Dal Grande F."/>
            <person name="Keller J."/>
        </authorList>
    </citation>
    <scope>NUCLEOTIDE SEQUENCE [LARGE SCALE GENOMIC DNA]</scope>
    <source>
        <strain evidence="6 7">SAG 2145</strain>
    </source>
</reference>
<sequence length="538" mass="60310">MELLKQTCFSKEQPVTLEQWQHLSREHQDRILLGWIPILSPVSKLSMLWSIFMLLFDGSYTACLMPIVVAFFGSPCSTSWLHIMDWTAGAIYWTDIAAHFVIGFVIVSGGEKMPILDAGCVAWQYIRHGTCLWDVASAAPILVEVVLLTSRECRQTTTIHVIVLLKLLRFIHIRRVFKAMVLFSFTEWYTRNICRFLPVGLLNIIYLIYVALVGLNFLACVWLYIAMVEGAENSWLNGADRVYVHSSGARQWIAAIYFSTMTITTVGFGDIVPLSAAEQVVSSAMMLLGMVLLGILISASRDVLHFLAPDIHHTAQFRRKMLEIEPWARRFRVSVNSRRDISLYYSQIWLQGADSHQNGFFKELPSELRGNLAQELTGKILESCGLAAVMDRNALTMLAQLMQPEVLETGHELCCQGNRANCIWIFQSGRVQTLCCANVVQTIAAPGILGGLAVASDALGCCSIWSVTIQATAPCALWEISTSGLRQVFHKCPHLRVAILQMALSQLNECLGCEPEMLWTTLHSELRGHLSVEREKLQ</sequence>
<feature type="transmembrane region" description="Helical" evidence="4">
    <location>
        <begin position="90"/>
        <end position="107"/>
    </location>
</feature>
<keyword evidence="3" id="KW-0407">Ion channel</keyword>
<keyword evidence="7" id="KW-1185">Reference proteome</keyword>
<dbReference type="Gene3D" id="1.10.287.70">
    <property type="match status" value="1"/>
</dbReference>
<feature type="transmembrane region" description="Helical" evidence="4">
    <location>
        <begin position="280"/>
        <end position="299"/>
    </location>
</feature>
<dbReference type="PRINTS" id="PR01463">
    <property type="entry name" value="EAGCHANLFMLY"/>
</dbReference>
<dbReference type="GO" id="GO:0005249">
    <property type="term" value="F:voltage-gated potassium channel activity"/>
    <property type="evidence" value="ECO:0007669"/>
    <property type="project" value="InterPro"/>
</dbReference>
<protein>
    <recommendedName>
        <fullName evidence="5">Cyclic nucleotide-binding domain-containing protein</fullName>
    </recommendedName>
</protein>
<evidence type="ECO:0000313" key="7">
    <source>
        <dbReference type="Proteomes" id="UP001438707"/>
    </source>
</evidence>
<evidence type="ECO:0000313" key="6">
    <source>
        <dbReference type="EMBL" id="KAK9825289.1"/>
    </source>
</evidence>
<evidence type="ECO:0000256" key="4">
    <source>
        <dbReference type="SAM" id="Phobius"/>
    </source>
</evidence>